<feature type="region of interest" description="Disordered" evidence="12">
    <location>
        <begin position="1231"/>
        <end position="1260"/>
    </location>
</feature>
<comment type="subunit">
    <text evidence="10">Interacts with CCDC68 and CCDC120; leading to recruitment to centrosomes. Interacts with PLK1. Interacts with NIN. Interacts with FHDC1. Interacts with CCDC61. Interacts with TBK1; efficient complex formation may be dependent on the presence of CCDC61.</text>
</comment>
<feature type="compositionally biased region" description="Low complexity" evidence="12">
    <location>
        <begin position="712"/>
        <end position="725"/>
    </location>
</feature>
<dbReference type="GeneID" id="109385349"/>
<dbReference type="Pfam" id="PF00498">
    <property type="entry name" value="FHA"/>
    <property type="match status" value="1"/>
</dbReference>
<keyword evidence="7" id="KW-0175">Coiled coil</keyword>
<dbReference type="InterPro" id="IPR008984">
    <property type="entry name" value="SMAD_FHA_dom_sf"/>
</dbReference>
<comment type="subcellular location">
    <subcellularLocation>
        <location evidence="1">Cytoplasm</location>
        <location evidence="1">Cytoskeleton</location>
        <location evidence="1">Microtubule organizing center</location>
        <location evidence="1">Centrosome</location>
        <location evidence="1">Centriole</location>
    </subcellularLocation>
    <subcellularLocation>
        <location evidence="2">Cytoplasm</location>
        <location evidence="2">Cytoskeleton</location>
        <location evidence="2">Spindle</location>
    </subcellularLocation>
</comment>
<dbReference type="RefSeq" id="XP_019503116.1">
    <property type="nucleotide sequence ID" value="XM_019647571.1"/>
</dbReference>
<dbReference type="InterPro" id="IPR051176">
    <property type="entry name" value="Cent_Immune-Sig_Mod"/>
</dbReference>
<evidence type="ECO:0000256" key="4">
    <source>
        <dbReference type="ARBA" id="ARBA00022490"/>
    </source>
</evidence>
<keyword evidence="14" id="KW-1185">Reference proteome</keyword>
<evidence type="ECO:0000256" key="6">
    <source>
        <dbReference type="ARBA" id="ARBA00022701"/>
    </source>
</evidence>
<dbReference type="OrthoDB" id="444265at2759"/>
<evidence type="ECO:0000313" key="14">
    <source>
        <dbReference type="Proteomes" id="UP000694851"/>
    </source>
</evidence>
<dbReference type="Pfam" id="PF15308">
    <property type="entry name" value="CEP170_C"/>
    <property type="match status" value="1"/>
</dbReference>
<feature type="region of interest" description="Disordered" evidence="12">
    <location>
        <begin position="345"/>
        <end position="435"/>
    </location>
</feature>
<comment type="function">
    <text evidence="9">Plays a role in microtubule organization. Required for centriole subdistal appendage assembly.</text>
</comment>
<feature type="compositionally biased region" description="Polar residues" evidence="12">
    <location>
        <begin position="773"/>
        <end position="797"/>
    </location>
</feature>
<evidence type="ECO:0000256" key="1">
    <source>
        <dbReference type="ARBA" id="ARBA00004114"/>
    </source>
</evidence>
<dbReference type="PROSITE" id="PS50006">
    <property type="entry name" value="FHA_DOMAIN"/>
    <property type="match status" value="1"/>
</dbReference>
<dbReference type="CTD" id="9859"/>
<comment type="similarity">
    <text evidence="3">Belongs to the CEP170 family.</text>
</comment>
<accession>A0A8B7RPV4</accession>
<evidence type="ECO:0000256" key="3">
    <source>
        <dbReference type="ARBA" id="ARBA00010436"/>
    </source>
</evidence>
<feature type="region of interest" description="Disordered" evidence="12">
    <location>
        <begin position="1370"/>
        <end position="1402"/>
    </location>
</feature>
<feature type="compositionally biased region" description="Basic and acidic residues" evidence="12">
    <location>
        <begin position="190"/>
        <end position="205"/>
    </location>
</feature>
<dbReference type="SMART" id="SM00240">
    <property type="entry name" value="FHA"/>
    <property type="match status" value="1"/>
</dbReference>
<feature type="compositionally biased region" description="Low complexity" evidence="12">
    <location>
        <begin position="974"/>
        <end position="990"/>
    </location>
</feature>
<keyword evidence="5" id="KW-0597">Phosphoprotein</keyword>
<evidence type="ECO:0000256" key="12">
    <source>
        <dbReference type="SAM" id="MobiDB-lite"/>
    </source>
</evidence>
<dbReference type="PANTHER" id="PTHR15715:SF17">
    <property type="entry name" value="CENTROSOMAL PROTEIN OF 170 KDA"/>
    <property type="match status" value="1"/>
</dbReference>
<keyword evidence="8" id="KW-0206">Cytoskeleton</keyword>
<protein>
    <recommendedName>
        <fullName evidence="11">Centrosomal protein of 170 kDa</fullName>
    </recommendedName>
</protein>
<evidence type="ECO:0000313" key="15">
    <source>
        <dbReference type="RefSeq" id="XP_019503116.1"/>
    </source>
</evidence>
<evidence type="ECO:0000256" key="9">
    <source>
        <dbReference type="ARBA" id="ARBA00053332"/>
    </source>
</evidence>
<feature type="region of interest" description="Disordered" evidence="12">
    <location>
        <begin position="759"/>
        <end position="1028"/>
    </location>
</feature>
<gene>
    <name evidence="15" type="primary">CEP170</name>
</gene>
<dbReference type="InterPro" id="IPR000253">
    <property type="entry name" value="FHA_dom"/>
</dbReference>
<feature type="region of interest" description="Disordered" evidence="12">
    <location>
        <begin position="599"/>
        <end position="743"/>
    </location>
</feature>
<organism evidence="14 15">
    <name type="scientific">Hipposideros armiger</name>
    <name type="common">Great Himalayan leaf-nosed bat</name>
    <dbReference type="NCBI Taxonomy" id="186990"/>
    <lineage>
        <taxon>Eukaryota</taxon>
        <taxon>Metazoa</taxon>
        <taxon>Chordata</taxon>
        <taxon>Craniata</taxon>
        <taxon>Vertebrata</taxon>
        <taxon>Euteleostomi</taxon>
        <taxon>Mammalia</taxon>
        <taxon>Eutheria</taxon>
        <taxon>Laurasiatheria</taxon>
        <taxon>Chiroptera</taxon>
        <taxon>Yinpterochiroptera</taxon>
        <taxon>Rhinolophoidea</taxon>
        <taxon>Hipposideridae</taxon>
        <taxon>Hipposideros</taxon>
    </lineage>
</organism>
<feature type="region of interest" description="Disordered" evidence="12">
    <location>
        <begin position="469"/>
        <end position="553"/>
    </location>
</feature>
<name>A0A8B7RPV4_HIPAR</name>
<feature type="compositionally biased region" description="Basic and acidic residues" evidence="12">
    <location>
        <begin position="649"/>
        <end position="682"/>
    </location>
</feature>
<feature type="compositionally biased region" description="Low complexity" evidence="12">
    <location>
        <begin position="823"/>
        <end position="834"/>
    </location>
</feature>
<feature type="region of interest" description="Disordered" evidence="12">
    <location>
        <begin position="1090"/>
        <end position="1134"/>
    </location>
</feature>
<dbReference type="PANTHER" id="PTHR15715">
    <property type="entry name" value="CENTROSOMAL PROTEIN OF 170 KDA"/>
    <property type="match status" value="1"/>
</dbReference>
<sequence>MSLTSWFLVSSGGTRHRLPREMIFVGRDDCELMLQSRSVDKQHAVINYDASTDEHLVKDLGSLNGTFVNDVRIPEQTYITLKLEDKLRFGYDTNLFTVVRGEMRVPEEALKHEKFTIQFQLSQKSSEPELSKSACAKSIDSKVADTATEVQHKATEALKSEEKAMDTSAMPRGTPLYGQPSWWGDDEVDEQRAFKSSGKPEEKSQETGTPGCSLDAKQVEEQSAAANEEVLFPFCREPSYFEIPTKEFQQPSQITESTIHEIPTKDTPSSHTTGAGHASFTIEFDDSTPGKVTIRDHVTKFTSEQRHKSKKSSPGTQDLPGIQTGMMAPENKVADWLAQNNPPQMVWERTEEDSKSIKSDVPVYLKRLKGNKHDDGTQSDSENAGAPRRCSKRATLEEHLRRHHSEQKKLQKAQAAEKHLDQAVEGTSSSGSKRWVSQWASLAANHTRHDQEERIMELSVPVSLENDTDISESGISMRSTGSLTSLASQGERRRRTLPQLPNEEKSLESCRGKVMTQRSEIGEKQDTELQEKEAPTQVYQKDKQDTDRARNIVNRAVNGETLKTGGDTKTLLHLGSALSGKEKSETDKEASLVKQTLAKLQQQEPKDQAQWTSTKLSSKNLAGQIERCREESFKQESQPQDRIPGHSASKGDRAIQNEGKRRKAEEILKSHTSKGGDKKESSKPLVRQGSFTIEKPTPNIPIELIPHINKQTSSTPPSLALTSASRIRERSDSMDTDSSMDTTLILKDTEAVMAFLEAKLREDNKTDDGPDTPSYNRDNSISPESDVDTASTISLVTGETERKSTQKRKSFTSLYKDRCSTGSPSKDVTKSSSSGAREKIEKKTKSRSTDVGSRAEGRKFVQSSGRIRQPSVDLTDDDQTSSVPHSAISDIMSSDQETYSCKPHGRTPLTSTDEHAHSKLEGSKVTKSKTSPTVPGSSSKSTTLPRPRPTRTSLLRRARLGEASDSELADADKASVASEVSTTSSTSKPPTGRRNISRIDLLAQPRRTRLGSLSARSDSEATISRSSASSRTAEAIIRSGARLVPSDKFSPRIRANSISRLSDSKVKSMTSAHGSPSVNSRWRRFPTDYASTSEDEFGSNRNSPKHTRLRTSPALKTTRLQSSGSAMPTSSSFKHRIKEQEDYIRDWTAHREEIARISQDLALIAREINDVAGEIDSVTSSGTAPSTTVSTAATTPGSAIDTREEVGDLHGEMHKLVDRVFDESLNFRKIPPLVHSKTPDGNNCRSNDSRPQPSEPPDHLTITRRRTWSRDEVMGDNLLLSSVFQFSKKIRQSIDKTAGKIRILFKDKDRNWDEIESKLRAESEVPIVKTSSMEISSILQELKSVEKQLQAINAMIDPDGTLEALNNMGFPSAMLPSPPKQKSSPVNNHSSPGQTPTLCQPEARVLHPAATSVSAEFENTESEADFSIHFNRFNPDGEEEDVAVHE</sequence>
<feature type="compositionally biased region" description="Basic and acidic residues" evidence="12">
    <location>
        <begin position="912"/>
        <end position="924"/>
    </location>
</feature>
<evidence type="ECO:0000256" key="10">
    <source>
        <dbReference type="ARBA" id="ARBA00065884"/>
    </source>
</evidence>
<feature type="domain" description="FHA" evidence="13">
    <location>
        <begin position="23"/>
        <end position="73"/>
    </location>
</feature>
<dbReference type="GO" id="GO:0005874">
    <property type="term" value="C:microtubule"/>
    <property type="evidence" value="ECO:0007669"/>
    <property type="project" value="UniProtKB-KW"/>
</dbReference>
<evidence type="ECO:0000259" key="13">
    <source>
        <dbReference type="PROSITE" id="PS50006"/>
    </source>
</evidence>
<proteinExistence type="inferred from homology"/>
<keyword evidence="4" id="KW-0963">Cytoplasm</keyword>
<dbReference type="Gene3D" id="2.60.200.20">
    <property type="match status" value="1"/>
</dbReference>
<feature type="compositionally biased region" description="Polar residues" evidence="12">
    <location>
        <begin position="599"/>
        <end position="621"/>
    </location>
</feature>
<dbReference type="SUPFAM" id="SSF49879">
    <property type="entry name" value="SMAD/FHA domain"/>
    <property type="match status" value="1"/>
</dbReference>
<feature type="compositionally biased region" description="Basic and acidic residues" evidence="12">
    <location>
        <begin position="293"/>
        <end position="306"/>
    </location>
</feature>
<feature type="compositionally biased region" description="Low complexity" evidence="12">
    <location>
        <begin position="937"/>
        <end position="955"/>
    </location>
</feature>
<feature type="region of interest" description="Disordered" evidence="12">
    <location>
        <begin position="1177"/>
        <end position="1198"/>
    </location>
</feature>
<evidence type="ECO:0000256" key="11">
    <source>
        <dbReference type="ARBA" id="ARBA00070079"/>
    </source>
</evidence>
<dbReference type="GO" id="GO:0005814">
    <property type="term" value="C:centriole"/>
    <property type="evidence" value="ECO:0007669"/>
    <property type="project" value="UniProtKB-SubCell"/>
</dbReference>
<dbReference type="FunFam" id="2.60.200.20:FF:000018">
    <property type="entry name" value="Centrosomal protein of 170 kDa"/>
    <property type="match status" value="1"/>
</dbReference>
<evidence type="ECO:0000256" key="5">
    <source>
        <dbReference type="ARBA" id="ARBA00022553"/>
    </source>
</evidence>
<feature type="compositionally biased region" description="Basic and acidic residues" evidence="12">
    <location>
        <begin position="348"/>
        <end position="358"/>
    </location>
</feature>
<feature type="region of interest" description="Disordered" evidence="12">
    <location>
        <begin position="159"/>
        <end position="213"/>
    </location>
</feature>
<evidence type="ECO:0000256" key="2">
    <source>
        <dbReference type="ARBA" id="ARBA00004186"/>
    </source>
</evidence>
<dbReference type="GO" id="GO:0005819">
    <property type="term" value="C:spindle"/>
    <property type="evidence" value="ECO:0007669"/>
    <property type="project" value="UniProtKB-SubCell"/>
</dbReference>
<dbReference type="CDD" id="cd22724">
    <property type="entry name" value="FHA_Cep170A"/>
    <property type="match status" value="1"/>
</dbReference>
<feature type="compositionally biased region" description="Polar residues" evidence="12">
    <location>
        <begin position="471"/>
        <end position="488"/>
    </location>
</feature>
<feature type="compositionally biased region" description="Basic and acidic residues" evidence="12">
    <location>
        <begin position="502"/>
        <end position="511"/>
    </location>
</feature>
<feature type="region of interest" description="Disordered" evidence="12">
    <location>
        <begin position="262"/>
        <end position="324"/>
    </location>
</feature>
<dbReference type="Proteomes" id="UP000694851">
    <property type="component" value="Unplaced"/>
</dbReference>
<dbReference type="InterPro" id="IPR029300">
    <property type="entry name" value="CEP170_C"/>
</dbReference>
<feature type="compositionally biased region" description="Polar residues" evidence="12">
    <location>
        <begin position="1239"/>
        <end position="1252"/>
    </location>
</feature>
<evidence type="ECO:0000256" key="8">
    <source>
        <dbReference type="ARBA" id="ARBA00023212"/>
    </source>
</evidence>
<reference evidence="15" key="1">
    <citation type="submission" date="2025-08" db="UniProtKB">
        <authorList>
            <consortium name="RefSeq"/>
        </authorList>
    </citation>
    <scope>IDENTIFICATION</scope>
    <source>
        <tissue evidence="15">Muscle</tissue>
    </source>
</reference>
<keyword evidence="6" id="KW-0493">Microtubule</keyword>
<feature type="compositionally biased region" description="Basic and acidic residues" evidence="12">
    <location>
        <begin position="520"/>
        <end position="550"/>
    </location>
</feature>
<evidence type="ECO:0000256" key="7">
    <source>
        <dbReference type="ARBA" id="ARBA00023054"/>
    </source>
</evidence>
<feature type="compositionally biased region" description="Polar residues" evidence="12">
    <location>
        <begin position="1114"/>
        <end position="1132"/>
    </location>
</feature>
<feature type="compositionally biased region" description="Polar residues" evidence="12">
    <location>
        <begin position="1380"/>
        <end position="1398"/>
    </location>
</feature>
<feature type="compositionally biased region" description="Basic and acidic residues" evidence="12">
    <location>
        <begin position="759"/>
        <end position="768"/>
    </location>
</feature>